<dbReference type="SMART" id="SM00034">
    <property type="entry name" value="CLECT"/>
    <property type="match status" value="1"/>
</dbReference>
<feature type="domain" description="C-type lectin" evidence="1">
    <location>
        <begin position="116"/>
        <end position="230"/>
    </location>
</feature>
<reference evidence="3" key="1">
    <citation type="submission" date="2022-11" db="UniProtKB">
        <authorList>
            <consortium name="WormBaseParasite"/>
        </authorList>
    </citation>
    <scope>IDENTIFICATION</scope>
</reference>
<dbReference type="PROSITE" id="PS50041">
    <property type="entry name" value="C_TYPE_LECTIN_2"/>
    <property type="match status" value="2"/>
</dbReference>
<keyword evidence="2" id="KW-1185">Reference proteome</keyword>
<evidence type="ECO:0000259" key="1">
    <source>
        <dbReference type="PROSITE" id="PS50041"/>
    </source>
</evidence>
<dbReference type="InterPro" id="IPR016186">
    <property type="entry name" value="C-type_lectin-like/link_sf"/>
</dbReference>
<dbReference type="WBParaSite" id="PDA_v2.g7418.t1">
    <property type="protein sequence ID" value="PDA_v2.g7418.t1"/>
    <property type="gene ID" value="PDA_v2.g7418"/>
</dbReference>
<dbReference type="CDD" id="cd00037">
    <property type="entry name" value="CLECT"/>
    <property type="match status" value="1"/>
</dbReference>
<dbReference type="Gene3D" id="3.10.100.10">
    <property type="entry name" value="Mannose-Binding Protein A, subunit A"/>
    <property type="match status" value="2"/>
</dbReference>
<proteinExistence type="predicted"/>
<dbReference type="InterPro" id="IPR001304">
    <property type="entry name" value="C-type_lectin-like"/>
</dbReference>
<organism evidence="2 3">
    <name type="scientific">Panagrolaimus davidi</name>
    <dbReference type="NCBI Taxonomy" id="227884"/>
    <lineage>
        <taxon>Eukaryota</taxon>
        <taxon>Metazoa</taxon>
        <taxon>Ecdysozoa</taxon>
        <taxon>Nematoda</taxon>
        <taxon>Chromadorea</taxon>
        <taxon>Rhabditida</taxon>
        <taxon>Tylenchina</taxon>
        <taxon>Panagrolaimomorpha</taxon>
        <taxon>Panagrolaimoidea</taxon>
        <taxon>Panagrolaimidae</taxon>
        <taxon>Panagrolaimus</taxon>
    </lineage>
</organism>
<dbReference type="InterPro" id="IPR050111">
    <property type="entry name" value="C-type_lectin/snaclec_domain"/>
</dbReference>
<accession>A0A914R771</accession>
<evidence type="ECO:0000313" key="2">
    <source>
        <dbReference type="Proteomes" id="UP000887578"/>
    </source>
</evidence>
<sequence>MFLSQTAILNFTVSVNTDFWSGANDLGNTGIWAWMDGTPFDFKDWDTEQPKNTSGNDCGTIIMQGGKWIADDCFKEKPFVCLVKALEATTAIPITTTTTLKPKPTKCPVSYTYYNATEFCYVIFGNETWVNAENRCEIDGAHLASIHDITESLFIAHMAFPDNTVPHLWMGLYTEDKNAHWQWTDKTSFDYPSWQPGQPDSPGIENCGVLWNNGNFNNLDCAFMTKYVCKILPS</sequence>
<dbReference type="InterPro" id="IPR016187">
    <property type="entry name" value="CTDL_fold"/>
</dbReference>
<dbReference type="AlphaFoldDB" id="A0A914R771"/>
<name>A0A914R771_9BILA</name>
<dbReference type="PANTHER" id="PTHR22803">
    <property type="entry name" value="MANNOSE, PHOSPHOLIPASE, LECTIN RECEPTOR RELATED"/>
    <property type="match status" value="1"/>
</dbReference>
<evidence type="ECO:0000313" key="3">
    <source>
        <dbReference type="WBParaSite" id="PDA_v2.g7418.t1"/>
    </source>
</evidence>
<protein>
    <submittedName>
        <fullName evidence="3">C-type lectin domain-containing protein</fullName>
    </submittedName>
</protein>
<dbReference type="Proteomes" id="UP000887578">
    <property type="component" value="Unplaced"/>
</dbReference>
<dbReference type="Pfam" id="PF00059">
    <property type="entry name" value="Lectin_C"/>
    <property type="match status" value="2"/>
</dbReference>
<feature type="domain" description="C-type lectin" evidence="1">
    <location>
        <begin position="1"/>
        <end position="82"/>
    </location>
</feature>
<dbReference type="SUPFAM" id="SSF56436">
    <property type="entry name" value="C-type lectin-like"/>
    <property type="match status" value="2"/>
</dbReference>